<protein>
    <submittedName>
        <fullName evidence="2">Uncharacterized protein</fullName>
    </submittedName>
</protein>
<evidence type="ECO:0000313" key="2">
    <source>
        <dbReference type="EMBL" id="UQA91221.1"/>
    </source>
</evidence>
<accession>A0ABY4M0E5</accession>
<evidence type="ECO:0000256" key="1">
    <source>
        <dbReference type="SAM" id="MobiDB-lite"/>
    </source>
</evidence>
<name>A0ABY4M0E5_9ACTN</name>
<sequence length="96" mass="10171">MADTVTIPADVAHAFTNAWCGRLTSDVAAALNCAEVETLAELLRAGAEQAADEWIDAHADGDEPGEEHFQGPVPDEVPLAADGYRCTTDDLTDTKE</sequence>
<feature type="compositionally biased region" description="Basic and acidic residues" evidence="1">
    <location>
        <begin position="58"/>
        <end position="69"/>
    </location>
</feature>
<reference evidence="2" key="1">
    <citation type="submission" date="2021-10" db="EMBL/GenBank/DDBJ databases">
        <title>Streptomyces nigrumlapis sp.nov.,an antimicrobial producing actinobacterium isolated from Black Gobi rocks.</title>
        <authorList>
            <person name="Wen Y."/>
            <person name="Zhang W."/>
            <person name="Liu X.G."/>
        </authorList>
    </citation>
    <scope>NUCLEOTIDE SEQUENCE</scope>
    <source>
        <strain evidence="2">ST13-2-2</strain>
    </source>
</reference>
<dbReference type="RefSeq" id="WP_248862016.1">
    <property type="nucleotide sequence ID" value="NZ_CP086322.1"/>
</dbReference>
<organism evidence="2 3">
    <name type="scientific">Streptomyces halobius</name>
    <dbReference type="NCBI Taxonomy" id="2879846"/>
    <lineage>
        <taxon>Bacteria</taxon>
        <taxon>Bacillati</taxon>
        <taxon>Actinomycetota</taxon>
        <taxon>Actinomycetes</taxon>
        <taxon>Kitasatosporales</taxon>
        <taxon>Streptomycetaceae</taxon>
        <taxon>Streptomyces</taxon>
    </lineage>
</organism>
<evidence type="ECO:0000313" key="3">
    <source>
        <dbReference type="Proteomes" id="UP000830115"/>
    </source>
</evidence>
<dbReference type="Proteomes" id="UP000830115">
    <property type="component" value="Chromosome"/>
</dbReference>
<gene>
    <name evidence="2" type="ORF">K9S39_04425</name>
</gene>
<dbReference type="EMBL" id="CP086322">
    <property type="protein sequence ID" value="UQA91221.1"/>
    <property type="molecule type" value="Genomic_DNA"/>
</dbReference>
<proteinExistence type="predicted"/>
<feature type="region of interest" description="Disordered" evidence="1">
    <location>
        <begin position="58"/>
        <end position="80"/>
    </location>
</feature>
<keyword evidence="3" id="KW-1185">Reference proteome</keyword>